<evidence type="ECO:0000256" key="6">
    <source>
        <dbReference type="ARBA" id="ARBA00022989"/>
    </source>
</evidence>
<gene>
    <name evidence="9" type="primary">sdaC_3</name>
    <name evidence="9" type="ORF">NCTC204_06395</name>
</gene>
<dbReference type="Proteomes" id="UP000255192">
    <property type="component" value="Unassembled WGS sequence"/>
</dbReference>
<feature type="transmembrane region" description="Helical" evidence="8">
    <location>
        <begin position="124"/>
        <end position="143"/>
    </location>
</feature>
<organism evidence="9 10">
    <name type="scientific">Klebsiella pneumoniae</name>
    <dbReference type="NCBI Taxonomy" id="573"/>
    <lineage>
        <taxon>Bacteria</taxon>
        <taxon>Pseudomonadati</taxon>
        <taxon>Pseudomonadota</taxon>
        <taxon>Gammaproteobacteria</taxon>
        <taxon>Enterobacterales</taxon>
        <taxon>Enterobacteriaceae</taxon>
        <taxon>Klebsiella/Raoultella group</taxon>
        <taxon>Klebsiella</taxon>
        <taxon>Klebsiella pneumoniae complex</taxon>
    </lineage>
</organism>
<evidence type="ECO:0000256" key="3">
    <source>
        <dbReference type="ARBA" id="ARBA00022475"/>
    </source>
</evidence>
<dbReference type="GO" id="GO:0003333">
    <property type="term" value="P:amino acid transmembrane transport"/>
    <property type="evidence" value="ECO:0007669"/>
    <property type="project" value="InterPro"/>
</dbReference>
<reference evidence="9 10" key="1">
    <citation type="submission" date="2018-06" db="EMBL/GenBank/DDBJ databases">
        <authorList>
            <consortium name="Pathogen Informatics"/>
            <person name="Doyle S."/>
        </authorList>
    </citation>
    <scope>NUCLEOTIDE SEQUENCE [LARGE SCALE GENOMIC DNA]</scope>
    <source>
        <strain evidence="9 10">NCTC204</strain>
    </source>
</reference>
<evidence type="ECO:0000256" key="2">
    <source>
        <dbReference type="ARBA" id="ARBA00022448"/>
    </source>
</evidence>
<dbReference type="GO" id="GO:0005886">
    <property type="term" value="C:plasma membrane"/>
    <property type="evidence" value="ECO:0007669"/>
    <property type="project" value="UniProtKB-SubCell"/>
</dbReference>
<keyword evidence="7 8" id="KW-0472">Membrane</keyword>
<proteinExistence type="predicted"/>
<accession>A0A378BDW5</accession>
<evidence type="ECO:0000313" key="10">
    <source>
        <dbReference type="Proteomes" id="UP000255192"/>
    </source>
</evidence>
<name>A0A378BDW5_KLEPN</name>
<protein>
    <submittedName>
        <fullName evidence="9">Serine transporter</fullName>
    </submittedName>
</protein>
<dbReference type="PANTHER" id="PTHR35334">
    <property type="entry name" value="SERINE TRANSPORTER"/>
    <property type="match status" value="1"/>
</dbReference>
<feature type="transmembrane region" description="Helical" evidence="8">
    <location>
        <begin position="164"/>
        <end position="182"/>
    </location>
</feature>
<sequence>MCADPALRYPAHDGGGAVFCSQLRVKPVVAATGGSQSPESVDFVLSGQSVRYTIIAWLSPIIAFVAITKSFLGHYIGAYESLRDLILEAAAARGKKPGIRLVDAVILVFMVLTCWFAAYKNPSILGIIECISGPTGAAILLLLPMYAIHKLPVLAPWRGKASNVFVTLIGLITVSAIFYGMFQ</sequence>
<keyword evidence="2" id="KW-0813">Transport</keyword>
<keyword evidence="6 8" id="KW-1133">Transmembrane helix</keyword>
<feature type="transmembrane region" description="Helical" evidence="8">
    <location>
        <begin position="54"/>
        <end position="77"/>
    </location>
</feature>
<keyword evidence="5 8" id="KW-0812">Transmembrane</keyword>
<feature type="transmembrane region" description="Helical" evidence="8">
    <location>
        <begin position="98"/>
        <end position="118"/>
    </location>
</feature>
<evidence type="ECO:0000313" key="9">
    <source>
        <dbReference type="EMBL" id="STV36830.1"/>
    </source>
</evidence>
<evidence type="ECO:0000256" key="7">
    <source>
        <dbReference type="ARBA" id="ARBA00023136"/>
    </source>
</evidence>
<evidence type="ECO:0000256" key="1">
    <source>
        <dbReference type="ARBA" id="ARBA00004429"/>
    </source>
</evidence>
<dbReference type="PANTHER" id="PTHR35334:SF2">
    <property type="entry name" value="SERINE TRANSPORTER SDAC"/>
    <property type="match status" value="1"/>
</dbReference>
<evidence type="ECO:0000256" key="5">
    <source>
        <dbReference type="ARBA" id="ARBA00022692"/>
    </source>
</evidence>
<comment type="subcellular location">
    <subcellularLocation>
        <location evidence="1">Cell inner membrane</location>
        <topology evidence="1">Multi-pass membrane protein</topology>
    </subcellularLocation>
</comment>
<keyword evidence="4" id="KW-0997">Cell inner membrane</keyword>
<evidence type="ECO:0000256" key="4">
    <source>
        <dbReference type="ARBA" id="ARBA00022519"/>
    </source>
</evidence>
<keyword evidence="3" id="KW-1003">Cell membrane</keyword>
<dbReference type="AlphaFoldDB" id="A0A378BDW5"/>
<evidence type="ECO:0000256" key="8">
    <source>
        <dbReference type="SAM" id="Phobius"/>
    </source>
</evidence>
<dbReference type="EMBL" id="UGMD01000002">
    <property type="protein sequence ID" value="STV36830.1"/>
    <property type="molecule type" value="Genomic_DNA"/>
</dbReference>
<dbReference type="InterPro" id="IPR018227">
    <property type="entry name" value="Amino_acid_transport_2"/>
</dbReference>